<dbReference type="EMBL" id="KQ416933">
    <property type="protein sequence ID" value="KOF94575.1"/>
    <property type="molecule type" value="Genomic_DNA"/>
</dbReference>
<evidence type="ECO:0000256" key="1">
    <source>
        <dbReference type="SAM" id="Phobius"/>
    </source>
</evidence>
<proteinExistence type="predicted"/>
<feature type="transmembrane region" description="Helical" evidence="1">
    <location>
        <begin position="32"/>
        <end position="53"/>
    </location>
</feature>
<protein>
    <submittedName>
        <fullName evidence="2">Uncharacterized protein</fullName>
    </submittedName>
</protein>
<keyword evidence="1" id="KW-0472">Membrane</keyword>
<organism evidence="2">
    <name type="scientific">Octopus bimaculoides</name>
    <name type="common">California two-spotted octopus</name>
    <dbReference type="NCBI Taxonomy" id="37653"/>
    <lineage>
        <taxon>Eukaryota</taxon>
        <taxon>Metazoa</taxon>
        <taxon>Spiralia</taxon>
        <taxon>Lophotrochozoa</taxon>
        <taxon>Mollusca</taxon>
        <taxon>Cephalopoda</taxon>
        <taxon>Coleoidea</taxon>
        <taxon>Octopodiformes</taxon>
        <taxon>Octopoda</taxon>
        <taxon>Incirrata</taxon>
        <taxon>Octopodidae</taxon>
        <taxon>Octopus</taxon>
    </lineage>
</organism>
<accession>A0A0L8I0L7</accession>
<dbReference type="AlphaFoldDB" id="A0A0L8I0L7"/>
<keyword evidence="1" id="KW-1133">Transmembrane helix</keyword>
<reference evidence="2" key="1">
    <citation type="submission" date="2015-07" db="EMBL/GenBank/DDBJ databases">
        <title>MeaNS - Measles Nucleotide Surveillance Program.</title>
        <authorList>
            <person name="Tran T."/>
            <person name="Druce J."/>
        </authorList>
    </citation>
    <scope>NUCLEOTIDE SEQUENCE</scope>
    <source>
        <strain evidence="2">UCB-OBI-ISO-001</strain>
        <tissue evidence="2">Gonad</tissue>
    </source>
</reference>
<keyword evidence="1" id="KW-0812">Transmembrane</keyword>
<sequence>MPSVMMGNIYEMFILVKCIENDNKMNPKYRKLYLFLNRYLCLLLHYEFVSYIMNLFPIFL</sequence>
<gene>
    <name evidence="2" type="ORF">OCBIM_22001459mg</name>
</gene>
<name>A0A0L8I0L7_OCTBM</name>
<evidence type="ECO:0000313" key="2">
    <source>
        <dbReference type="EMBL" id="KOF94575.1"/>
    </source>
</evidence>